<dbReference type="AlphaFoldDB" id="A0A369AS26"/>
<dbReference type="SUPFAM" id="SSF53474">
    <property type="entry name" value="alpha/beta-Hydrolases"/>
    <property type="match status" value="1"/>
</dbReference>
<evidence type="ECO:0000313" key="4">
    <source>
        <dbReference type="EMBL" id="RCX11148.1"/>
    </source>
</evidence>
<organism evidence="4 5">
    <name type="scientific">Anaerobacterium chartisolvens</name>
    <dbReference type="NCBI Taxonomy" id="1297424"/>
    <lineage>
        <taxon>Bacteria</taxon>
        <taxon>Bacillati</taxon>
        <taxon>Bacillota</taxon>
        <taxon>Clostridia</taxon>
        <taxon>Eubacteriales</taxon>
        <taxon>Oscillospiraceae</taxon>
        <taxon>Anaerobacterium</taxon>
    </lineage>
</organism>
<dbReference type="GO" id="GO:0016746">
    <property type="term" value="F:acyltransferase activity"/>
    <property type="evidence" value="ECO:0007669"/>
    <property type="project" value="UniProtKB-KW"/>
</dbReference>
<dbReference type="EMBL" id="QPJT01000027">
    <property type="protein sequence ID" value="RCX11148.1"/>
    <property type="molecule type" value="Genomic_DNA"/>
</dbReference>
<proteinExistence type="predicted"/>
<keyword evidence="4" id="KW-0378">Hydrolase</keyword>
<keyword evidence="3" id="KW-0012">Acyltransferase</keyword>
<name>A0A369AS26_9FIRM</name>
<dbReference type="Proteomes" id="UP000253034">
    <property type="component" value="Unassembled WGS sequence"/>
</dbReference>
<evidence type="ECO:0000256" key="1">
    <source>
        <dbReference type="ARBA" id="ARBA00003846"/>
    </source>
</evidence>
<accession>A0A369AS26</accession>
<dbReference type="Pfam" id="PF02273">
    <property type="entry name" value="Acyl_transf_2"/>
    <property type="match status" value="1"/>
</dbReference>
<comment type="function">
    <text evidence="1">Acyl transferase is part of the fatty acid reductase system required for aldehyde biosynthesis; it produces fatty acids for the luminescent reaction.</text>
</comment>
<evidence type="ECO:0000256" key="3">
    <source>
        <dbReference type="ARBA" id="ARBA00023315"/>
    </source>
</evidence>
<dbReference type="InterPro" id="IPR029058">
    <property type="entry name" value="AB_hydrolase_fold"/>
</dbReference>
<reference evidence="4 5" key="1">
    <citation type="submission" date="2018-07" db="EMBL/GenBank/DDBJ databases">
        <title>Genomic Encyclopedia of Type Strains, Phase IV (KMG-IV): sequencing the most valuable type-strain genomes for metagenomic binning, comparative biology and taxonomic classification.</title>
        <authorList>
            <person name="Goeker M."/>
        </authorList>
    </citation>
    <scope>NUCLEOTIDE SEQUENCE [LARGE SCALE GENOMIC DNA]</scope>
    <source>
        <strain evidence="4 5">DSM 27016</strain>
    </source>
</reference>
<protein>
    <submittedName>
        <fullName evidence="4">Alpha-beta hydrolase superfamily lysophospholipase</fullName>
    </submittedName>
</protein>
<sequence>MPIEKIRIENTDKNALPGDCAYILKNESNQKIFVFETTTRHDKPKGNVLIIPPFAVNAHSLFLFSYYFQANGYNVYRFDGINSVGLSTGTMENYTLGQLEKDTAQVIDSVLADSDLPLTILTQSLSFPVGLKYSTYAGCISKLISIVGVVDVKDTVERVSEESLDPYVLKDPAAPKYLTVFGHDSIAQAFVDDIIKNSMSNVEDSISHFTKTNVPIYMISAKDDEYVNYEDVLKCRDLIEKNGKLIEVPDAGHMIGRSLFIMKKLAALAIECALGEESAKAGINLPKLTDVVKAASLEADFANYCEAQISLL</sequence>
<comment type="caution">
    <text evidence="4">The sequence shown here is derived from an EMBL/GenBank/DDBJ whole genome shotgun (WGS) entry which is preliminary data.</text>
</comment>
<evidence type="ECO:0000256" key="2">
    <source>
        <dbReference type="ARBA" id="ARBA00022679"/>
    </source>
</evidence>
<evidence type="ECO:0000313" key="5">
    <source>
        <dbReference type="Proteomes" id="UP000253034"/>
    </source>
</evidence>
<keyword evidence="5" id="KW-1185">Reference proteome</keyword>
<dbReference type="GO" id="GO:0016787">
    <property type="term" value="F:hydrolase activity"/>
    <property type="evidence" value="ECO:0007669"/>
    <property type="project" value="UniProtKB-KW"/>
</dbReference>
<dbReference type="Gene3D" id="3.40.50.1820">
    <property type="entry name" value="alpha/beta hydrolase"/>
    <property type="match status" value="1"/>
</dbReference>
<dbReference type="InterPro" id="IPR003157">
    <property type="entry name" value="LuxD"/>
</dbReference>
<gene>
    <name evidence="4" type="ORF">DFR58_12724</name>
</gene>
<dbReference type="GO" id="GO:0006631">
    <property type="term" value="P:fatty acid metabolic process"/>
    <property type="evidence" value="ECO:0007669"/>
    <property type="project" value="InterPro"/>
</dbReference>
<keyword evidence="2" id="KW-0808">Transferase</keyword>
<dbReference type="RefSeq" id="WP_170138216.1">
    <property type="nucleotide sequence ID" value="NZ_QPJT01000027.1"/>
</dbReference>